<dbReference type="Gene3D" id="3.40.190.10">
    <property type="entry name" value="Periplasmic binding protein-like II"/>
    <property type="match status" value="2"/>
</dbReference>
<dbReference type="Pfam" id="PF00497">
    <property type="entry name" value="SBP_bac_3"/>
    <property type="match status" value="1"/>
</dbReference>
<dbReference type="CDD" id="cd13688">
    <property type="entry name" value="PBP2_GltI_DEBP"/>
    <property type="match status" value="1"/>
</dbReference>
<dbReference type="AlphaFoldDB" id="A0A4R7BWM3"/>
<evidence type="ECO:0000256" key="1">
    <source>
        <dbReference type="ARBA" id="ARBA00010333"/>
    </source>
</evidence>
<evidence type="ECO:0000256" key="3">
    <source>
        <dbReference type="ARBA" id="ARBA00022729"/>
    </source>
</evidence>
<dbReference type="GO" id="GO:0005576">
    <property type="term" value="C:extracellular region"/>
    <property type="evidence" value="ECO:0007669"/>
    <property type="project" value="TreeGrafter"/>
</dbReference>
<dbReference type="Proteomes" id="UP000295122">
    <property type="component" value="Unassembled WGS sequence"/>
</dbReference>
<proteinExistence type="inferred from homology"/>
<reference evidence="6 7" key="1">
    <citation type="submission" date="2019-03" db="EMBL/GenBank/DDBJ databases">
        <title>Genomic Encyclopedia of Type Strains, Phase IV (KMG-IV): sequencing the most valuable type-strain genomes for metagenomic binning, comparative biology and taxonomic classification.</title>
        <authorList>
            <person name="Goeker M."/>
        </authorList>
    </citation>
    <scope>NUCLEOTIDE SEQUENCE [LARGE SCALE GENOMIC DNA]</scope>
    <source>
        <strain evidence="6 7">DSM 25903</strain>
    </source>
</reference>
<dbReference type="InterPro" id="IPR001638">
    <property type="entry name" value="Solute-binding_3/MltF_N"/>
</dbReference>
<dbReference type="PANTHER" id="PTHR30085">
    <property type="entry name" value="AMINO ACID ABC TRANSPORTER PERMEASE"/>
    <property type="match status" value="1"/>
</dbReference>
<dbReference type="SUPFAM" id="SSF53850">
    <property type="entry name" value="Periplasmic binding protein-like II"/>
    <property type="match status" value="1"/>
</dbReference>
<organism evidence="6 7">
    <name type="scientific">Enterovirga rhinocerotis</name>
    <dbReference type="NCBI Taxonomy" id="1339210"/>
    <lineage>
        <taxon>Bacteria</taxon>
        <taxon>Pseudomonadati</taxon>
        <taxon>Pseudomonadota</taxon>
        <taxon>Alphaproteobacteria</taxon>
        <taxon>Hyphomicrobiales</taxon>
        <taxon>Methylobacteriaceae</taxon>
        <taxon>Enterovirga</taxon>
    </lineage>
</organism>
<keyword evidence="3 4" id="KW-0732">Signal</keyword>
<keyword evidence="7" id="KW-1185">Reference proteome</keyword>
<dbReference type="EMBL" id="SNZR01000013">
    <property type="protein sequence ID" value="TDR89582.1"/>
    <property type="molecule type" value="Genomic_DNA"/>
</dbReference>
<comment type="caution">
    <text evidence="6">The sequence shown here is derived from an EMBL/GenBank/DDBJ whole genome shotgun (WGS) entry which is preliminary data.</text>
</comment>
<evidence type="ECO:0000256" key="4">
    <source>
        <dbReference type="SAM" id="SignalP"/>
    </source>
</evidence>
<evidence type="ECO:0000313" key="6">
    <source>
        <dbReference type="EMBL" id="TDR89582.1"/>
    </source>
</evidence>
<sequence length="299" mass="32174">MSRRAGTVAGLALGFIASLVVPTARAESPALAKIKKTGAITLGYRESSIPFSYLDQNQKPVGFSIDLCAPVVERIRSELKLDKLEVKLQPVNSSNRIPLIQNGTIDIECGGTSSSLARLKQVSFTVATFVSSPRWLTKRSLGIADMKGLDGKTIAVTQGSNAAGFAQAFKAKGATFEIVQARDHAESLLMVQTGRAAAFLEDDILLAGLKARAPNKDDLVFLPETFDSVPYGLMLPRGDSEFKALADGVLKEMMASGAFMTLYDKWFQSPIAPYGDNLNFPPSEALKERIAKPSDKVDS</sequence>
<comment type="similarity">
    <text evidence="1">Belongs to the bacterial solute-binding protein 3 family.</text>
</comment>
<dbReference type="SMART" id="SM00062">
    <property type="entry name" value="PBPb"/>
    <property type="match status" value="1"/>
</dbReference>
<keyword evidence="2" id="KW-0813">Transport</keyword>
<dbReference type="RefSeq" id="WP_133770301.1">
    <property type="nucleotide sequence ID" value="NZ_SNZR01000013.1"/>
</dbReference>
<dbReference type="OrthoDB" id="7240770at2"/>
<feature type="chain" id="PRO_5020965650" evidence="4">
    <location>
        <begin position="27"/>
        <end position="299"/>
    </location>
</feature>
<dbReference type="InterPro" id="IPR051455">
    <property type="entry name" value="Bact_solute-bind_prot3"/>
</dbReference>
<dbReference type="PANTHER" id="PTHR30085:SF2">
    <property type="entry name" value="GLUTAMATE_ASPARTATE IMPORT SOLUTE-BINDING PROTEIN"/>
    <property type="match status" value="1"/>
</dbReference>
<evidence type="ECO:0000259" key="5">
    <source>
        <dbReference type="SMART" id="SM00062"/>
    </source>
</evidence>
<accession>A0A4R7BWM3</accession>
<name>A0A4R7BWM3_9HYPH</name>
<feature type="signal peptide" evidence="4">
    <location>
        <begin position="1"/>
        <end position="26"/>
    </location>
</feature>
<dbReference type="GO" id="GO:0006865">
    <property type="term" value="P:amino acid transport"/>
    <property type="evidence" value="ECO:0007669"/>
    <property type="project" value="TreeGrafter"/>
</dbReference>
<evidence type="ECO:0000313" key="7">
    <source>
        <dbReference type="Proteomes" id="UP000295122"/>
    </source>
</evidence>
<gene>
    <name evidence="6" type="ORF">EV668_2414</name>
</gene>
<feature type="domain" description="Solute-binding protein family 3/N-terminal" evidence="5">
    <location>
        <begin position="39"/>
        <end position="270"/>
    </location>
</feature>
<evidence type="ECO:0000256" key="2">
    <source>
        <dbReference type="ARBA" id="ARBA00022448"/>
    </source>
</evidence>
<dbReference type="GO" id="GO:0030288">
    <property type="term" value="C:outer membrane-bounded periplasmic space"/>
    <property type="evidence" value="ECO:0007669"/>
    <property type="project" value="TreeGrafter"/>
</dbReference>
<protein>
    <submittedName>
        <fullName evidence="6">Glutamate/aspartate transport system substrate-binding protein</fullName>
    </submittedName>
</protein>